<feature type="transmembrane region" description="Helical" evidence="1">
    <location>
        <begin position="159"/>
        <end position="179"/>
    </location>
</feature>
<evidence type="ECO:0000313" key="2">
    <source>
        <dbReference type="EMBL" id="MDR0182170.1"/>
    </source>
</evidence>
<proteinExistence type="predicted"/>
<keyword evidence="1" id="KW-1133">Transmembrane helix</keyword>
<name>A0ABU1CAM1_9GAMM</name>
<reference evidence="2 3" key="1">
    <citation type="submission" date="2023-04" db="EMBL/GenBank/DDBJ databases">
        <title>Lysobacter sp. strain UC isolated from soil sample.</title>
        <authorList>
            <person name="Choksket S."/>
            <person name="Harshvardhan F."/>
            <person name="Rana R."/>
            <person name="Patil P.B."/>
            <person name="Korpole S."/>
        </authorList>
    </citation>
    <scope>NUCLEOTIDE SEQUENCE [LARGE SCALE GENOMIC DNA]</scope>
    <source>
        <strain evidence="2 3">UC</strain>
    </source>
</reference>
<dbReference type="EMBL" id="JARUHG010000001">
    <property type="protein sequence ID" value="MDR0182170.1"/>
    <property type="molecule type" value="Genomic_DNA"/>
</dbReference>
<evidence type="ECO:0008006" key="4">
    <source>
        <dbReference type="Google" id="ProtNLM"/>
    </source>
</evidence>
<organism evidence="2 3">
    <name type="scientific">Lysobacter arvi</name>
    <dbReference type="NCBI Taxonomy" id="3038776"/>
    <lineage>
        <taxon>Bacteria</taxon>
        <taxon>Pseudomonadati</taxon>
        <taxon>Pseudomonadota</taxon>
        <taxon>Gammaproteobacteria</taxon>
        <taxon>Lysobacterales</taxon>
        <taxon>Lysobacteraceae</taxon>
        <taxon>Lysobacter</taxon>
    </lineage>
</organism>
<evidence type="ECO:0000256" key="1">
    <source>
        <dbReference type="SAM" id="Phobius"/>
    </source>
</evidence>
<keyword evidence="3" id="KW-1185">Reference proteome</keyword>
<keyword evidence="1" id="KW-0472">Membrane</keyword>
<feature type="transmembrane region" description="Helical" evidence="1">
    <location>
        <begin position="119"/>
        <end position="139"/>
    </location>
</feature>
<gene>
    <name evidence="2" type="ORF">P8609_04185</name>
</gene>
<accession>A0ABU1CAM1</accession>
<keyword evidence="1" id="KW-0812">Transmembrane</keyword>
<sequence>MEAAFVSGVLASDDAQARTLLGWSALALYWVWTIAGCLDFACHRATNLPATSGVAESRLHLVQLALCGAGVVMWLVFAPTAGLALALAAIVLVHALAGYRDTRTAFRAGRTILPVEQHLHSVLDLAPWIALGATAWIAWRAPTTQWSFNLRQPPLPMATWAMVLAPALLLCVVPALLELRDALRVARGRPSVAPRA</sequence>
<dbReference type="Proteomes" id="UP001233535">
    <property type="component" value="Unassembled WGS sequence"/>
</dbReference>
<feature type="transmembrane region" description="Helical" evidence="1">
    <location>
        <begin position="20"/>
        <end position="38"/>
    </location>
</feature>
<comment type="caution">
    <text evidence="2">The sequence shown here is derived from an EMBL/GenBank/DDBJ whole genome shotgun (WGS) entry which is preliminary data.</text>
</comment>
<dbReference type="RefSeq" id="WP_309261327.1">
    <property type="nucleotide sequence ID" value="NZ_JARUHG010000001.1"/>
</dbReference>
<evidence type="ECO:0000313" key="3">
    <source>
        <dbReference type="Proteomes" id="UP001233535"/>
    </source>
</evidence>
<protein>
    <recommendedName>
        <fullName evidence="4">Diguanylate cyclase</fullName>
    </recommendedName>
</protein>
<feature type="transmembrane region" description="Helical" evidence="1">
    <location>
        <begin position="83"/>
        <end position="99"/>
    </location>
</feature>